<dbReference type="Pfam" id="PF17407">
    <property type="entry name" value="Nrap_D6"/>
    <property type="match status" value="1"/>
</dbReference>
<keyword evidence="4 5" id="KW-0539">Nucleus</keyword>
<evidence type="ECO:0000259" key="11">
    <source>
        <dbReference type="Pfam" id="PF17407"/>
    </source>
</evidence>
<keyword evidence="3 5" id="KW-0694">RNA-binding</keyword>
<feature type="domain" description="Nrap protein" evidence="9">
    <location>
        <begin position="554"/>
        <end position="736"/>
    </location>
</feature>
<evidence type="ECO:0000256" key="4">
    <source>
        <dbReference type="ARBA" id="ARBA00023242"/>
    </source>
</evidence>
<feature type="domain" description="Nrap protein" evidence="10">
    <location>
        <begin position="769"/>
        <end position="869"/>
    </location>
</feature>
<evidence type="ECO:0000259" key="7">
    <source>
        <dbReference type="Pfam" id="PF17403"/>
    </source>
</evidence>
<dbReference type="Pfam" id="PF17405">
    <property type="entry name" value="Nrap_D4"/>
    <property type="match status" value="1"/>
</dbReference>
<accession>A0AA89AVV5</accession>
<dbReference type="Pfam" id="PF17404">
    <property type="entry name" value="Nrap_D3"/>
    <property type="match status" value="1"/>
</dbReference>
<dbReference type="InterPro" id="IPR035368">
    <property type="entry name" value="Nrap_D3"/>
</dbReference>
<dbReference type="AlphaFoldDB" id="A0AA89AVV5"/>
<dbReference type="Pfam" id="PF17406">
    <property type="entry name" value="Nrap_D5"/>
    <property type="match status" value="1"/>
</dbReference>
<keyword evidence="13" id="KW-1185">Reference proteome</keyword>
<dbReference type="GO" id="GO:0032545">
    <property type="term" value="C:CURI complex"/>
    <property type="evidence" value="ECO:0007669"/>
    <property type="project" value="TreeGrafter"/>
</dbReference>
<dbReference type="Proteomes" id="UP001188597">
    <property type="component" value="Unassembled WGS sequence"/>
</dbReference>
<evidence type="ECO:0000313" key="13">
    <source>
        <dbReference type="Proteomes" id="UP001188597"/>
    </source>
</evidence>
<dbReference type="GO" id="GO:0006409">
    <property type="term" value="P:tRNA export from nucleus"/>
    <property type="evidence" value="ECO:0007669"/>
    <property type="project" value="TreeGrafter"/>
</dbReference>
<comment type="caution">
    <text evidence="12">The sequence shown here is derived from an EMBL/GenBank/DDBJ whole genome shotgun (WGS) entry which is preliminary data.</text>
</comment>
<dbReference type="Gene3D" id="1.10.1410.10">
    <property type="match status" value="1"/>
</dbReference>
<dbReference type="InterPro" id="IPR035369">
    <property type="entry name" value="Nrap_D4"/>
</dbReference>
<dbReference type="EMBL" id="JAVXUP010001022">
    <property type="protein sequence ID" value="KAK3017160.1"/>
    <property type="molecule type" value="Genomic_DNA"/>
</dbReference>
<evidence type="ECO:0000256" key="1">
    <source>
        <dbReference type="ARBA" id="ARBA00004604"/>
    </source>
</evidence>
<feature type="domain" description="Nrap protein" evidence="6">
    <location>
        <begin position="98"/>
        <end position="237"/>
    </location>
</feature>
<evidence type="ECO:0000259" key="9">
    <source>
        <dbReference type="Pfam" id="PF17405"/>
    </source>
</evidence>
<organism evidence="12 13">
    <name type="scientific">Escallonia herrerae</name>
    <dbReference type="NCBI Taxonomy" id="1293975"/>
    <lineage>
        <taxon>Eukaryota</taxon>
        <taxon>Viridiplantae</taxon>
        <taxon>Streptophyta</taxon>
        <taxon>Embryophyta</taxon>
        <taxon>Tracheophyta</taxon>
        <taxon>Spermatophyta</taxon>
        <taxon>Magnoliopsida</taxon>
        <taxon>eudicotyledons</taxon>
        <taxon>Gunneridae</taxon>
        <taxon>Pentapetalae</taxon>
        <taxon>asterids</taxon>
        <taxon>campanulids</taxon>
        <taxon>Escalloniales</taxon>
        <taxon>Escalloniaceae</taxon>
        <taxon>Escallonia</taxon>
    </lineage>
</organism>
<reference evidence="12" key="1">
    <citation type="submission" date="2022-12" db="EMBL/GenBank/DDBJ databases">
        <title>Draft genome assemblies for two species of Escallonia (Escalloniales).</title>
        <authorList>
            <person name="Chanderbali A."/>
            <person name="Dervinis C."/>
            <person name="Anghel I."/>
            <person name="Soltis D."/>
            <person name="Soltis P."/>
            <person name="Zapata F."/>
        </authorList>
    </citation>
    <scope>NUCLEOTIDE SEQUENCE</scope>
    <source>
        <strain evidence="12">UCBG64.0493</strain>
        <tissue evidence="12">Leaf</tissue>
    </source>
</reference>
<dbReference type="InterPro" id="IPR035370">
    <property type="entry name" value="Nrap_D5"/>
</dbReference>
<dbReference type="PANTHER" id="PTHR17972:SF0">
    <property type="entry name" value="NUCLEOLAR PROTEIN 6"/>
    <property type="match status" value="1"/>
</dbReference>
<dbReference type="Pfam" id="PF03813">
    <property type="entry name" value="Nrap"/>
    <property type="match status" value="1"/>
</dbReference>
<evidence type="ECO:0000256" key="3">
    <source>
        <dbReference type="ARBA" id="ARBA00022884"/>
    </source>
</evidence>
<protein>
    <recommendedName>
        <fullName evidence="14">Nucleolar protein 6</fullName>
    </recommendedName>
</protein>
<dbReference type="InterPro" id="IPR005554">
    <property type="entry name" value="NOL6/Upt22"/>
</dbReference>
<sequence length="1055" mass="120014">MASDTHMDPMDLKVKELLKEAQLDYSPATTKRIDDVVSSIKEAINKIPEDLKVTADVAPGFVRDIGADKVDFKFKKPKSIEIGGSYSYRCVAKPDVNIDLFVRLPKECFLEKDYLNYRYHAKRFLYLCIMKKYLKYSSFAQKVEWCTFQNEARKPILVVYPAMELFDIPGFSIRIIPTATSLFSVSKLKLERHNLRGLYQVSERPQDGVLQATPMYNSSILEDMFVEDHAEFIGKTFSGWKELGEALVLLKVWARQRSSIYAHDCLSGYLISVIMAHLATKAGRNNINNSMSVMEIFRVTLTFIATSKSWADGLFIKPRGKKVISKEKRTYDSFADFNMAFRVSKTASLELADEATLALRCIDTCNDGGFDEIFMTKVDFPAKFDYCVRLNLRGNAEIYASGFCLDDECWRLYEQKVLSLVQRGLGDRVKFVRVMWRNCASECNIEEGLSMFDREPVLIGVSISSIKEAFKELVVGPVAENKDEALEFQKFWGDKAELRVLRDTIRECTYWQCDPMEKHLIMKRITEYVLLRHLALSKENIMHVVDQLDFSLLQANKDPTSSVKSLLDAFDVLSKRLRVLNDIPLKISSVQPLDSAFRCTSVCPPQSHPLAYESSVGMRIKKLGPAPACIQPLEVMIQLEGSGNWPMDDVAIEKTKSAFLLRIGESLQKQWGMSFTATEDDVDVFLSGYAFRLRILHERSLSLSKRQSGSDPVKRVSSTDKDLFIRGQHSSMINGLRGSYPLYGPVTRLAKRWVAAHLFSSSLAEEAIEFLRLLSDYDWTYSALIVDINGDLTKDDEKGINENFLSSRKAYGEDASNVNPAMFLATSYDKASEVWTRSSPSSSELRRLAAYARSSSNLLTKLILHDQLDSFRWECLFRTPLNNYDAVILLHRDKLPYPQRLLFPSELNQGRQVVRGNASKTFSPFISCGNTKGSLEELKDRLLVDFEPLRCFIEELEKEFPDMFKLWYDSLGGDAIGLTWGRNGLKVFNRSSYFLLLQTHDGLNPDPPVFLPCQKRGRVDIGEEEREVLDALKTVGEIGKGFVRSVHLLKAPRLE</sequence>
<evidence type="ECO:0008006" key="14">
    <source>
        <dbReference type="Google" id="ProtNLM"/>
    </source>
</evidence>
<feature type="domain" description="Nrap protein" evidence="8">
    <location>
        <begin position="382"/>
        <end position="534"/>
    </location>
</feature>
<evidence type="ECO:0000259" key="8">
    <source>
        <dbReference type="Pfam" id="PF17404"/>
    </source>
</evidence>
<name>A0AA89AVV5_9ASTE</name>
<evidence type="ECO:0000256" key="5">
    <source>
        <dbReference type="RuleBase" id="RU364032"/>
    </source>
</evidence>
<dbReference type="InterPro" id="IPR035367">
    <property type="entry name" value="Nrap_D2"/>
</dbReference>
<dbReference type="GO" id="GO:0032040">
    <property type="term" value="C:small-subunit processome"/>
    <property type="evidence" value="ECO:0007669"/>
    <property type="project" value="TreeGrafter"/>
</dbReference>
<evidence type="ECO:0000256" key="2">
    <source>
        <dbReference type="ARBA" id="ARBA00006674"/>
    </source>
</evidence>
<dbReference type="GO" id="GO:0003723">
    <property type="term" value="F:RNA binding"/>
    <property type="evidence" value="ECO:0007669"/>
    <property type="project" value="UniProtKB-KW"/>
</dbReference>
<proteinExistence type="inferred from homology"/>
<dbReference type="PANTHER" id="PTHR17972">
    <property type="entry name" value="NUCLEOLAR RNA-ASSOCIATED PROTEIN"/>
    <property type="match status" value="1"/>
</dbReference>
<evidence type="ECO:0000313" key="12">
    <source>
        <dbReference type="EMBL" id="KAK3017160.1"/>
    </source>
</evidence>
<dbReference type="GO" id="GO:0006364">
    <property type="term" value="P:rRNA processing"/>
    <property type="evidence" value="ECO:0007669"/>
    <property type="project" value="TreeGrafter"/>
</dbReference>
<dbReference type="InterPro" id="IPR035082">
    <property type="entry name" value="Nrap_D1"/>
</dbReference>
<dbReference type="InterPro" id="IPR035371">
    <property type="entry name" value="Nrap_D6"/>
</dbReference>
<feature type="domain" description="Nrap protein" evidence="7">
    <location>
        <begin position="244"/>
        <end position="377"/>
    </location>
</feature>
<comment type="similarity">
    <text evidence="2 5">Belongs to the NRAP family.</text>
</comment>
<feature type="domain" description="Nrap protein" evidence="11">
    <location>
        <begin position="881"/>
        <end position="984"/>
    </location>
</feature>
<evidence type="ECO:0000259" key="10">
    <source>
        <dbReference type="Pfam" id="PF17406"/>
    </source>
</evidence>
<gene>
    <name evidence="12" type="ORF">RJ639_007835</name>
</gene>
<comment type="subcellular location">
    <subcellularLocation>
        <location evidence="1 5">Nucleus</location>
        <location evidence="1 5">Nucleolus</location>
    </subcellularLocation>
</comment>
<evidence type="ECO:0000259" key="6">
    <source>
        <dbReference type="Pfam" id="PF03813"/>
    </source>
</evidence>
<dbReference type="GO" id="GO:0034456">
    <property type="term" value="C:UTP-C complex"/>
    <property type="evidence" value="ECO:0007669"/>
    <property type="project" value="TreeGrafter"/>
</dbReference>
<dbReference type="Pfam" id="PF17403">
    <property type="entry name" value="Nrap_D2"/>
    <property type="match status" value="1"/>
</dbReference>